<sequence>MTKLLASTALIAMLAGPALAQTATDTTTTPGTAAPATTAPATTAPDAAATTAPMDAEAPAATTAAPDATATAPAAGFGYTAAAGDLSAETFIGKRLYAAETDVDPNATVNAAGDDWDDIGEISDLVLSKDGKVEAVLVDIGGFLGMGEKSVAVAMDQLHIIRDGDSENDYFIVFNANRAALENAPAFEWADM</sequence>
<protein>
    <submittedName>
        <fullName evidence="4">PRC-barrel domain containing protein</fullName>
    </submittedName>
</protein>
<evidence type="ECO:0000313" key="5">
    <source>
        <dbReference type="Proteomes" id="UP000272010"/>
    </source>
</evidence>
<dbReference type="InterPro" id="IPR011033">
    <property type="entry name" value="PRC_barrel-like_sf"/>
</dbReference>
<dbReference type="SUPFAM" id="SSF50346">
    <property type="entry name" value="PRC-barrel domain"/>
    <property type="match status" value="1"/>
</dbReference>
<dbReference type="AlphaFoldDB" id="A0A386UTG0"/>
<geneLocation type="plasmid" evidence="5">
    <name>pyee2</name>
</geneLocation>
<evidence type="ECO:0000256" key="2">
    <source>
        <dbReference type="SAM" id="SignalP"/>
    </source>
</evidence>
<dbReference type="RefSeq" id="WP_199722338.1">
    <property type="nucleotide sequence ID" value="NZ_CP031080.1"/>
</dbReference>
<dbReference type="Pfam" id="PF05239">
    <property type="entry name" value="PRC"/>
    <property type="match status" value="1"/>
</dbReference>
<feature type="region of interest" description="Disordered" evidence="1">
    <location>
        <begin position="25"/>
        <end position="67"/>
    </location>
</feature>
<dbReference type="InterPro" id="IPR027275">
    <property type="entry name" value="PRC-brl_dom"/>
</dbReference>
<name>A0A386UTG0_9RHOB</name>
<gene>
    <name evidence="4" type="ORF">PY32053_04110</name>
</gene>
<evidence type="ECO:0000259" key="3">
    <source>
        <dbReference type="Pfam" id="PF05239"/>
    </source>
</evidence>
<dbReference type="EMBL" id="CP031080">
    <property type="protein sequence ID" value="AYF03648.1"/>
    <property type="molecule type" value="Genomic_DNA"/>
</dbReference>
<organism evidence="4 5">
    <name type="scientific">Paracoccus yeei</name>
    <dbReference type="NCBI Taxonomy" id="147645"/>
    <lineage>
        <taxon>Bacteria</taxon>
        <taxon>Pseudomonadati</taxon>
        <taxon>Pseudomonadota</taxon>
        <taxon>Alphaproteobacteria</taxon>
        <taxon>Rhodobacterales</taxon>
        <taxon>Paracoccaceae</taxon>
        <taxon>Paracoccus</taxon>
    </lineage>
</organism>
<feature type="domain" description="PRC-barrel" evidence="3">
    <location>
        <begin position="117"/>
        <end position="175"/>
    </location>
</feature>
<keyword evidence="2" id="KW-0732">Signal</keyword>
<evidence type="ECO:0000256" key="1">
    <source>
        <dbReference type="SAM" id="MobiDB-lite"/>
    </source>
</evidence>
<keyword evidence="4" id="KW-0614">Plasmid</keyword>
<reference evidence="5" key="1">
    <citation type="submission" date="2018-07" db="EMBL/GenBank/DDBJ databases">
        <title>Genome Structure of the Opportunistic Pathogen Paracoccus yeei (Alphaproteobacteria) and Identification of Putative Virulence Factors.</title>
        <authorList>
            <person name="Lasek R."/>
            <person name="Szuplewska M."/>
            <person name="Mitura M."/>
            <person name="Decewicz P."/>
            <person name="Chmielowska C."/>
            <person name="Pawlot A."/>
            <person name="Sentkowska D."/>
            <person name="Czarnecki J."/>
            <person name="Bartosik D."/>
        </authorList>
    </citation>
    <scope>NUCLEOTIDE SEQUENCE [LARGE SCALE GENOMIC DNA]</scope>
    <source>
        <strain evidence="5">CCUG 32053</strain>
        <plasmid evidence="5">pyee2</plasmid>
    </source>
</reference>
<evidence type="ECO:0000313" key="4">
    <source>
        <dbReference type="EMBL" id="AYF03648.1"/>
    </source>
</evidence>
<dbReference type="Proteomes" id="UP000272010">
    <property type="component" value="Plasmid pYEE2"/>
</dbReference>
<feature type="signal peptide" evidence="2">
    <location>
        <begin position="1"/>
        <end position="20"/>
    </location>
</feature>
<dbReference type="Gene3D" id="2.30.30.240">
    <property type="entry name" value="PRC-barrel domain"/>
    <property type="match status" value="1"/>
</dbReference>
<proteinExistence type="predicted"/>
<feature type="chain" id="PRO_5017223037" evidence="2">
    <location>
        <begin position="21"/>
        <end position="192"/>
    </location>
</feature>
<accession>A0A386UTG0</accession>